<name>A0A7S3F1W3_9EUKA</name>
<protein>
    <submittedName>
        <fullName evidence="1">Uncharacterized protein</fullName>
    </submittedName>
</protein>
<dbReference type="EMBL" id="HBHX01041430">
    <property type="protein sequence ID" value="CAE0122295.1"/>
    <property type="molecule type" value="Transcribed_RNA"/>
</dbReference>
<evidence type="ECO:0000313" key="1">
    <source>
        <dbReference type="EMBL" id="CAE0122295.1"/>
    </source>
</evidence>
<sequence length="115" mass="11769">MQSAPWGDQISCTPTPGVGGAQLTVECGLTGVPTAHAEGDTNATGEGGLGAAMDVEIDATGDSVARSVACFEARCSSAEEDGPAYEARVPCVDDPQLPVRPQLRLELKLELLASL</sequence>
<organism evidence="1">
    <name type="scientific">Haptolina ericina</name>
    <dbReference type="NCBI Taxonomy" id="156174"/>
    <lineage>
        <taxon>Eukaryota</taxon>
        <taxon>Haptista</taxon>
        <taxon>Haptophyta</taxon>
        <taxon>Prymnesiophyceae</taxon>
        <taxon>Prymnesiales</taxon>
        <taxon>Prymnesiaceae</taxon>
        <taxon>Haptolina</taxon>
    </lineage>
</organism>
<dbReference type="AlphaFoldDB" id="A0A7S3F1W3"/>
<gene>
    <name evidence="1" type="ORF">HERI1096_LOCUS22996</name>
</gene>
<reference evidence="1" key="1">
    <citation type="submission" date="2021-01" db="EMBL/GenBank/DDBJ databases">
        <authorList>
            <person name="Corre E."/>
            <person name="Pelletier E."/>
            <person name="Niang G."/>
            <person name="Scheremetjew M."/>
            <person name="Finn R."/>
            <person name="Kale V."/>
            <person name="Holt S."/>
            <person name="Cochrane G."/>
            <person name="Meng A."/>
            <person name="Brown T."/>
            <person name="Cohen L."/>
        </authorList>
    </citation>
    <scope>NUCLEOTIDE SEQUENCE</scope>
    <source>
        <strain evidence="1">CCMP281</strain>
    </source>
</reference>
<proteinExistence type="predicted"/>
<accession>A0A7S3F1W3</accession>